<dbReference type="Proteomes" id="UP000605099">
    <property type="component" value="Unassembled WGS sequence"/>
</dbReference>
<name>A0ABQ2JWW3_9SPHN</name>
<accession>A0ABQ2JWW3</accession>
<organism evidence="4 5">
    <name type="scientific">Novosphingobium indicum</name>
    <dbReference type="NCBI Taxonomy" id="462949"/>
    <lineage>
        <taxon>Bacteria</taxon>
        <taxon>Pseudomonadati</taxon>
        <taxon>Pseudomonadota</taxon>
        <taxon>Alphaproteobacteria</taxon>
        <taxon>Sphingomonadales</taxon>
        <taxon>Sphingomonadaceae</taxon>
        <taxon>Novosphingobium</taxon>
    </lineage>
</organism>
<dbReference type="SUPFAM" id="SSF54637">
    <property type="entry name" value="Thioesterase/thiol ester dehydrase-isomerase"/>
    <property type="match status" value="1"/>
</dbReference>
<dbReference type="Gene3D" id="3.10.129.10">
    <property type="entry name" value="Hotdog Thioesterase"/>
    <property type="match status" value="1"/>
</dbReference>
<evidence type="ECO:0000256" key="2">
    <source>
        <dbReference type="ARBA" id="ARBA00022801"/>
    </source>
</evidence>
<evidence type="ECO:0000313" key="4">
    <source>
        <dbReference type="EMBL" id="GGN57995.1"/>
    </source>
</evidence>
<dbReference type="EMBL" id="BMLK01000021">
    <property type="protein sequence ID" value="GGN57995.1"/>
    <property type="molecule type" value="Genomic_DNA"/>
</dbReference>
<keyword evidence="5" id="KW-1185">Reference proteome</keyword>
<comment type="similarity">
    <text evidence="1">Belongs to the thioesterase PaaI family.</text>
</comment>
<dbReference type="PANTHER" id="PTHR21660:SF1">
    <property type="entry name" value="ACYL-COENZYME A THIOESTERASE 13"/>
    <property type="match status" value="1"/>
</dbReference>
<dbReference type="InterPro" id="IPR039298">
    <property type="entry name" value="ACOT13"/>
</dbReference>
<gene>
    <name evidence="4" type="ORF">GCM10011349_37100</name>
</gene>
<sequence>MKPTGEFIHVPDPENPGWHTWRVNDDARFNTHALGRMIIRPEGESGARLRLLDVETRHSNLHSNVHGGVTLALIDVAMFAAIYTVLGADAAGSVTLDLHNQFVGSGKIGEPLDVVSEVVKETRRLVFLRGTVEQGDHLVANFIGTLRKPSVR</sequence>
<feature type="domain" description="Thioesterase" evidence="3">
    <location>
        <begin position="63"/>
        <end position="138"/>
    </location>
</feature>
<dbReference type="RefSeq" id="WP_188822064.1">
    <property type="nucleotide sequence ID" value="NZ_BMLK01000021.1"/>
</dbReference>
<dbReference type="Pfam" id="PF03061">
    <property type="entry name" value="4HBT"/>
    <property type="match status" value="1"/>
</dbReference>
<comment type="caution">
    <text evidence="4">The sequence shown here is derived from an EMBL/GenBank/DDBJ whole genome shotgun (WGS) entry which is preliminary data.</text>
</comment>
<dbReference type="InterPro" id="IPR029069">
    <property type="entry name" value="HotDog_dom_sf"/>
</dbReference>
<dbReference type="CDD" id="cd03443">
    <property type="entry name" value="PaaI_thioesterase"/>
    <property type="match status" value="1"/>
</dbReference>
<evidence type="ECO:0000256" key="1">
    <source>
        <dbReference type="ARBA" id="ARBA00008324"/>
    </source>
</evidence>
<evidence type="ECO:0000313" key="5">
    <source>
        <dbReference type="Proteomes" id="UP000605099"/>
    </source>
</evidence>
<evidence type="ECO:0000259" key="3">
    <source>
        <dbReference type="Pfam" id="PF03061"/>
    </source>
</evidence>
<dbReference type="PANTHER" id="PTHR21660">
    <property type="entry name" value="THIOESTERASE SUPERFAMILY MEMBER-RELATED"/>
    <property type="match status" value="1"/>
</dbReference>
<dbReference type="InterPro" id="IPR006683">
    <property type="entry name" value="Thioestr_dom"/>
</dbReference>
<protein>
    <recommendedName>
        <fullName evidence="3">Thioesterase domain-containing protein</fullName>
    </recommendedName>
</protein>
<reference evidence="5" key="1">
    <citation type="journal article" date="2019" name="Int. J. Syst. Evol. Microbiol.">
        <title>The Global Catalogue of Microorganisms (GCM) 10K type strain sequencing project: providing services to taxonomists for standard genome sequencing and annotation.</title>
        <authorList>
            <consortium name="The Broad Institute Genomics Platform"/>
            <consortium name="The Broad Institute Genome Sequencing Center for Infectious Disease"/>
            <person name="Wu L."/>
            <person name="Ma J."/>
        </authorList>
    </citation>
    <scope>NUCLEOTIDE SEQUENCE [LARGE SCALE GENOMIC DNA]</scope>
    <source>
        <strain evidence="5">CGMCC 1.6784</strain>
    </source>
</reference>
<proteinExistence type="inferred from homology"/>
<keyword evidence="2" id="KW-0378">Hydrolase</keyword>